<dbReference type="GO" id="GO:0030288">
    <property type="term" value="C:outer membrane-bounded periplasmic space"/>
    <property type="evidence" value="ECO:0007669"/>
    <property type="project" value="TreeGrafter"/>
</dbReference>
<evidence type="ECO:0000313" key="8">
    <source>
        <dbReference type="Proteomes" id="UP000275401"/>
    </source>
</evidence>
<evidence type="ECO:0000256" key="1">
    <source>
        <dbReference type="ARBA" id="ARBA00004196"/>
    </source>
</evidence>
<gene>
    <name evidence="7" type="ORF">EEJ42_02970</name>
</gene>
<dbReference type="PANTHER" id="PTHR30532:SF24">
    <property type="entry name" value="FERRIC ENTEROBACTIN-BINDING PERIPLASMIC PROTEIN FEPB"/>
    <property type="match status" value="1"/>
</dbReference>
<evidence type="ECO:0000256" key="5">
    <source>
        <dbReference type="SAM" id="MobiDB-lite"/>
    </source>
</evidence>
<keyword evidence="3" id="KW-0813">Transport</keyword>
<name>A0A3M8X4K0_9ACTN</name>
<dbReference type="Proteomes" id="UP000275401">
    <property type="component" value="Unassembled WGS sequence"/>
</dbReference>
<comment type="caution">
    <text evidence="7">The sequence shown here is derived from an EMBL/GenBank/DDBJ whole genome shotgun (WGS) entry which is preliminary data.</text>
</comment>
<dbReference type="InterPro" id="IPR002491">
    <property type="entry name" value="ABC_transptr_periplasmic_BD"/>
</dbReference>
<reference evidence="7 8" key="1">
    <citation type="submission" date="2018-11" db="EMBL/GenBank/DDBJ databases">
        <title>The Potential of Streptomyces as Biocontrol Agents against the Tomato grey mould, Botrytis cinerea (Gray mold) Frontiers in Microbiology.</title>
        <authorList>
            <person name="Li D."/>
        </authorList>
    </citation>
    <scope>NUCLEOTIDE SEQUENCE [LARGE SCALE GENOMIC DNA]</scope>
    <source>
        <strain evidence="7 8">NEAU-LD23</strain>
    </source>
</reference>
<feature type="region of interest" description="Disordered" evidence="5">
    <location>
        <begin position="35"/>
        <end position="63"/>
    </location>
</feature>
<evidence type="ECO:0000256" key="4">
    <source>
        <dbReference type="ARBA" id="ARBA00022729"/>
    </source>
</evidence>
<dbReference type="AlphaFoldDB" id="A0A3M8X4K0"/>
<keyword evidence="4" id="KW-0732">Signal</keyword>
<accession>A0A3M8X4K0</accession>
<dbReference type="InterPro" id="IPR051313">
    <property type="entry name" value="Bact_iron-sidero_bind"/>
</dbReference>
<dbReference type="EMBL" id="RIBZ01000044">
    <property type="protein sequence ID" value="RNG36120.1"/>
    <property type="molecule type" value="Genomic_DNA"/>
</dbReference>
<dbReference type="RefSeq" id="WP_123098466.1">
    <property type="nucleotide sequence ID" value="NZ_RIBZ01000044.1"/>
</dbReference>
<dbReference type="PANTHER" id="PTHR30532">
    <property type="entry name" value="IRON III DICITRATE-BINDING PERIPLASMIC PROTEIN"/>
    <property type="match status" value="1"/>
</dbReference>
<comment type="similarity">
    <text evidence="2">Belongs to the bacterial solute-binding protein 8 family.</text>
</comment>
<organism evidence="7 8">
    <name type="scientific">Streptomyces botrytidirepellens</name>
    <dbReference type="NCBI Taxonomy" id="2486417"/>
    <lineage>
        <taxon>Bacteria</taxon>
        <taxon>Bacillati</taxon>
        <taxon>Actinomycetota</taxon>
        <taxon>Actinomycetes</taxon>
        <taxon>Kitasatosporales</taxon>
        <taxon>Streptomycetaceae</taxon>
        <taxon>Streptomyces</taxon>
    </lineage>
</organism>
<evidence type="ECO:0000313" key="7">
    <source>
        <dbReference type="EMBL" id="RNG36120.1"/>
    </source>
</evidence>
<evidence type="ECO:0000259" key="6">
    <source>
        <dbReference type="PROSITE" id="PS50983"/>
    </source>
</evidence>
<feature type="compositionally biased region" description="Gly residues" evidence="5">
    <location>
        <begin position="35"/>
        <end position="49"/>
    </location>
</feature>
<proteinExistence type="inferred from homology"/>
<evidence type="ECO:0000256" key="2">
    <source>
        <dbReference type="ARBA" id="ARBA00008814"/>
    </source>
</evidence>
<dbReference type="SUPFAM" id="SSF53807">
    <property type="entry name" value="Helical backbone' metal receptor"/>
    <property type="match status" value="1"/>
</dbReference>
<keyword evidence="8" id="KW-1185">Reference proteome</keyword>
<comment type="subcellular location">
    <subcellularLocation>
        <location evidence="1">Cell envelope</location>
    </subcellularLocation>
</comment>
<sequence>MRSTRHARELPLSRRGLLAAGGATGLGALVTACGGKGGSGSGGEKGGGSWSFTDDRKKKITNDGPPQHIVAYVASAAALHDFGIDKQITGVFGPTKLKNGKPDPQAGDIDVDRLTSLGQTWGQFNVEKYASLSPDLLITNMFDPGALFYIPDDSKKKILELAPSCAITTGRVSMLEPIKRYAALAEALGADLKAKKVTDAKARFEKASEELRKTAKSHKIRVMACSASADLFYVSNPEISADLMYFKELGVDLVQPGKPDKGGYFESLSWENADKYDADVLFLDNRTATLQPGALKSKPTWSKLPAVKADQITPWSSEPRFSYAGAAPLIESLTKAIQDAKKVS</sequence>
<dbReference type="Gene3D" id="3.40.50.1980">
    <property type="entry name" value="Nitrogenase molybdenum iron protein domain"/>
    <property type="match status" value="2"/>
</dbReference>
<dbReference type="Pfam" id="PF01497">
    <property type="entry name" value="Peripla_BP_2"/>
    <property type="match status" value="1"/>
</dbReference>
<evidence type="ECO:0000256" key="3">
    <source>
        <dbReference type="ARBA" id="ARBA00022448"/>
    </source>
</evidence>
<dbReference type="PROSITE" id="PS51257">
    <property type="entry name" value="PROKAR_LIPOPROTEIN"/>
    <property type="match status" value="1"/>
</dbReference>
<feature type="domain" description="Fe/B12 periplasmic-binding" evidence="6">
    <location>
        <begin position="67"/>
        <end position="344"/>
    </location>
</feature>
<protein>
    <submittedName>
        <fullName evidence="7">ABC transporter substrate-binding protein</fullName>
    </submittedName>
</protein>
<dbReference type="GO" id="GO:1901678">
    <property type="term" value="P:iron coordination entity transport"/>
    <property type="evidence" value="ECO:0007669"/>
    <property type="project" value="UniProtKB-ARBA"/>
</dbReference>
<dbReference type="PROSITE" id="PS50983">
    <property type="entry name" value="FE_B12_PBP"/>
    <property type="match status" value="1"/>
</dbReference>